<reference evidence="1 2" key="1">
    <citation type="submission" date="2019-11" db="EMBL/GenBank/DDBJ databases">
        <title>Characterization of Elizabethkingia argenteiflava sp. nov., isolated from inner surface of Soybean Pods.</title>
        <authorList>
            <person name="Mo S."/>
        </authorList>
    </citation>
    <scope>NUCLEOTIDE SEQUENCE [LARGE SCALE GENOMIC DNA]</scope>
    <source>
        <strain evidence="1 2">YB22</strain>
    </source>
</reference>
<organism evidence="1 2">
    <name type="scientific">Elizabethkingia argenteiflava</name>
    <dbReference type="NCBI Taxonomy" id="2681556"/>
    <lineage>
        <taxon>Bacteria</taxon>
        <taxon>Pseudomonadati</taxon>
        <taxon>Bacteroidota</taxon>
        <taxon>Flavobacteriia</taxon>
        <taxon>Flavobacteriales</taxon>
        <taxon>Weeksellaceae</taxon>
        <taxon>Elizabethkingia</taxon>
    </lineage>
</organism>
<comment type="caution">
    <text evidence="1">The sequence shown here is derived from an EMBL/GenBank/DDBJ whole genome shotgun (WGS) entry which is preliminary data.</text>
</comment>
<gene>
    <name evidence="1" type="ORF">GNY06_00225</name>
</gene>
<dbReference type="EMBL" id="JAAABJ010000046">
    <property type="protein sequence ID" value="NAW49889.1"/>
    <property type="molecule type" value="Genomic_DNA"/>
</dbReference>
<accession>A0A845PNF0</accession>
<evidence type="ECO:0000313" key="1">
    <source>
        <dbReference type="EMBL" id="NAW49889.1"/>
    </source>
</evidence>
<keyword evidence="2" id="KW-1185">Reference proteome</keyword>
<evidence type="ECO:0000313" key="2">
    <source>
        <dbReference type="Proteomes" id="UP000553459"/>
    </source>
</evidence>
<sequence>MKKTLFYLLLTLFCLQACRTEDGNHEISTSEAISQQKILDKDLKLTVYKSYRNYLSNKGINKFGNDIDFGLSSQILKYKNGERGLVFPLVKDHNVKGLVLATLSKDEKFVKFNQLNPVENEAIKKAFEIKYDKIKFLVPENSNISDTKNNSSSGYLYSRDLRCFSEPSMEASEANGRDCNLEAITINGRARTLPISPVEGIQIPVYRGNQSVVGDSRPLSPEEIRMLTARDPITNL</sequence>
<name>A0A845PNF0_9FLAO</name>
<protein>
    <submittedName>
        <fullName evidence="1">Uncharacterized protein</fullName>
    </submittedName>
</protein>
<feature type="non-terminal residue" evidence="1">
    <location>
        <position position="236"/>
    </location>
</feature>
<dbReference type="AlphaFoldDB" id="A0A845PNF0"/>
<proteinExistence type="predicted"/>
<dbReference type="Proteomes" id="UP000553459">
    <property type="component" value="Unassembled WGS sequence"/>
</dbReference>